<evidence type="ECO:0000256" key="9">
    <source>
        <dbReference type="ARBA" id="ARBA00023002"/>
    </source>
</evidence>
<dbReference type="PROSITE" id="PS00080">
    <property type="entry name" value="MULTICOPPER_OXIDASE2"/>
    <property type="match status" value="1"/>
</dbReference>
<keyword evidence="11" id="KW-0325">Glycoprotein</keyword>
<dbReference type="EMBL" id="BSYO01000035">
    <property type="protein sequence ID" value="GMH28977.1"/>
    <property type="molecule type" value="Genomic_DNA"/>
</dbReference>
<keyword evidence="18" id="KW-1185">Reference proteome</keyword>
<dbReference type="CDD" id="cd13849">
    <property type="entry name" value="CuRO_1_LCC_plant"/>
    <property type="match status" value="1"/>
</dbReference>
<feature type="signal peptide" evidence="13">
    <location>
        <begin position="1"/>
        <end position="32"/>
    </location>
</feature>
<evidence type="ECO:0000256" key="3">
    <source>
        <dbReference type="ARBA" id="ARBA00010609"/>
    </source>
</evidence>
<dbReference type="Proteomes" id="UP001279734">
    <property type="component" value="Unassembled WGS sequence"/>
</dbReference>
<dbReference type="InterPro" id="IPR011706">
    <property type="entry name" value="Cu-oxidase_C"/>
</dbReference>
<evidence type="ECO:0000256" key="6">
    <source>
        <dbReference type="ARBA" id="ARBA00022525"/>
    </source>
</evidence>
<keyword evidence="13" id="KW-0732">Signal</keyword>
<feature type="domain" description="Plastocyanin-like" evidence="15">
    <location>
        <begin position="423"/>
        <end position="557"/>
    </location>
</feature>
<dbReference type="InterPro" id="IPR008972">
    <property type="entry name" value="Cupredoxin"/>
</dbReference>
<dbReference type="CDD" id="cd13897">
    <property type="entry name" value="CuRO_3_LCC_plant"/>
    <property type="match status" value="1"/>
</dbReference>
<dbReference type="PROSITE" id="PS00079">
    <property type="entry name" value="MULTICOPPER_OXIDASE1"/>
    <property type="match status" value="1"/>
</dbReference>
<dbReference type="GO" id="GO:0005507">
    <property type="term" value="F:copper ion binding"/>
    <property type="evidence" value="ECO:0007669"/>
    <property type="project" value="InterPro"/>
</dbReference>
<evidence type="ECO:0000256" key="5">
    <source>
        <dbReference type="ARBA" id="ARBA00022523"/>
    </source>
</evidence>
<dbReference type="InterPro" id="IPR011707">
    <property type="entry name" value="Cu-oxidase-like_N"/>
</dbReference>
<comment type="catalytic activity">
    <reaction evidence="1 13">
        <text>4 hydroquinone + O2 = 4 benzosemiquinone + 2 H2O</text>
        <dbReference type="Rhea" id="RHEA:11276"/>
        <dbReference type="ChEBI" id="CHEBI:15377"/>
        <dbReference type="ChEBI" id="CHEBI:15379"/>
        <dbReference type="ChEBI" id="CHEBI:17594"/>
        <dbReference type="ChEBI" id="CHEBI:17977"/>
        <dbReference type="EC" id="1.10.3.2"/>
    </reaction>
</comment>
<evidence type="ECO:0000256" key="12">
    <source>
        <dbReference type="ARBA" id="ARBA00023185"/>
    </source>
</evidence>
<evidence type="ECO:0000259" key="14">
    <source>
        <dbReference type="Pfam" id="PF00394"/>
    </source>
</evidence>
<keyword evidence="6 13" id="KW-0964">Secreted</keyword>
<protein>
    <recommendedName>
        <fullName evidence="4 13">Laccase</fullName>
        <ecNumber evidence="4 13">1.10.3.2</ecNumber>
    </recommendedName>
    <alternativeName>
        <fullName evidence="13">Benzenediol:oxygen oxidoreductase</fullName>
    </alternativeName>
    <alternativeName>
        <fullName evidence="13">Diphenol oxidase</fullName>
    </alternativeName>
    <alternativeName>
        <fullName evidence="13">Urishiol oxidase</fullName>
    </alternativeName>
</protein>
<evidence type="ECO:0000256" key="10">
    <source>
        <dbReference type="ARBA" id="ARBA00023008"/>
    </source>
</evidence>
<feature type="domain" description="Plastocyanin-like" evidence="14">
    <location>
        <begin position="167"/>
        <end position="317"/>
    </location>
</feature>
<evidence type="ECO:0000256" key="7">
    <source>
        <dbReference type="ARBA" id="ARBA00022723"/>
    </source>
</evidence>
<feature type="domain" description="Plastocyanin-like" evidence="16">
    <location>
        <begin position="41"/>
        <end position="154"/>
    </location>
</feature>
<comment type="cofactor">
    <cofactor evidence="13">
        <name>Cu cation</name>
        <dbReference type="ChEBI" id="CHEBI:23378"/>
    </cofactor>
    <text evidence="13">Binds 4 Cu cations per monomer.</text>
</comment>
<keyword evidence="12 13" id="KW-0439">Lignin degradation</keyword>
<dbReference type="InterPro" id="IPR017761">
    <property type="entry name" value="Laccase"/>
</dbReference>
<dbReference type="SUPFAM" id="SSF49503">
    <property type="entry name" value="Cupredoxins"/>
    <property type="match status" value="3"/>
</dbReference>
<dbReference type="GO" id="GO:0048046">
    <property type="term" value="C:apoplast"/>
    <property type="evidence" value="ECO:0007669"/>
    <property type="project" value="UniProtKB-SubCell"/>
</dbReference>
<comment type="caution">
    <text evidence="17">The sequence shown here is derived from an EMBL/GenBank/DDBJ whole genome shotgun (WGS) entry which is preliminary data.</text>
</comment>
<keyword evidence="9 13" id="KW-0560">Oxidoreductase</keyword>
<dbReference type="AlphaFoldDB" id="A0AAD3Y459"/>
<evidence type="ECO:0000259" key="15">
    <source>
        <dbReference type="Pfam" id="PF07731"/>
    </source>
</evidence>
<dbReference type="InterPro" id="IPR002355">
    <property type="entry name" value="Cu_oxidase_Cu_BS"/>
</dbReference>
<dbReference type="NCBIfam" id="TIGR03389">
    <property type="entry name" value="laccase"/>
    <property type="match status" value="1"/>
</dbReference>
<keyword evidence="7 13" id="KW-0479">Metal-binding</keyword>
<evidence type="ECO:0000313" key="18">
    <source>
        <dbReference type="Proteomes" id="UP001279734"/>
    </source>
</evidence>
<comment type="function">
    <text evidence="13">Lignin degradation and detoxification of lignin-derived products.</text>
</comment>
<evidence type="ECO:0000259" key="16">
    <source>
        <dbReference type="Pfam" id="PF07732"/>
    </source>
</evidence>
<evidence type="ECO:0000256" key="2">
    <source>
        <dbReference type="ARBA" id="ARBA00004271"/>
    </source>
</evidence>
<sequence>MRALSFSAVCMGRISLLLAAAFTLLASSLASAAVVRHTFTVQNLTVQKLCQERVITVVNGKSPGPLIHIHRGDRAIIHVINKSPYNITIHWHGIFQRLTAWSDGPDYTTQCPIQPGRSYTYRFNITNQEGTLWWHAHVNWLRATVYGGLILYPERGHSYPFPKPHKEYPIILAEWWNANVNDVLSQALASGGAPNISDAYLVNGQPGDLYNCSKNGTYKIEVTHGKTYLLRIINAALNNQLFFKIANHNMTVVAVDATYTTPYHTDVVLVAPGQTTDVLLTADQPIGSYYMAARAYASAAGVKFDNTTTTGILAYENTTSTSPLLPTLPAYNDTNTAHKFNSNITGLVSGPCWRGVPKEVDEHMFMTVGLGLVSCGRNATCSGSLGQRFAASISNLSFQFPTKLSMLEAHFYNVSGIYNASFPDKPLAPFDYTNSSNSLNQSLIMTSKSTTVKKLKFNSTVEIVFQDTALIGVENHPMHIHGLNFHVLAQGFGNYNSSTDRKKFNLVNPQMRNTIGVPVGGWAVIRFKANNPGVWLLHCHLDVHLSWGLATALVVDNGGTPSSTLPPPPSNLPKC</sequence>
<name>A0AAD3Y459_NEPGR</name>
<evidence type="ECO:0000313" key="17">
    <source>
        <dbReference type="EMBL" id="GMH28977.1"/>
    </source>
</evidence>
<feature type="chain" id="PRO_5041768305" description="Laccase" evidence="13">
    <location>
        <begin position="33"/>
        <end position="575"/>
    </location>
</feature>
<dbReference type="Pfam" id="PF00394">
    <property type="entry name" value="Cu-oxidase"/>
    <property type="match status" value="1"/>
</dbReference>
<evidence type="ECO:0000256" key="13">
    <source>
        <dbReference type="RuleBase" id="RU361119"/>
    </source>
</evidence>
<gene>
    <name evidence="17" type="ORF">Nepgr_030820</name>
</gene>
<evidence type="ECO:0000256" key="1">
    <source>
        <dbReference type="ARBA" id="ARBA00000349"/>
    </source>
</evidence>
<dbReference type="Pfam" id="PF07731">
    <property type="entry name" value="Cu-oxidase_2"/>
    <property type="match status" value="1"/>
</dbReference>
<dbReference type="CDD" id="cd13875">
    <property type="entry name" value="CuRO_2_LCC_plant"/>
    <property type="match status" value="1"/>
</dbReference>
<dbReference type="InterPro" id="IPR045087">
    <property type="entry name" value="Cu-oxidase_fam"/>
</dbReference>
<dbReference type="GO" id="GO:0052716">
    <property type="term" value="F:hydroquinone:oxygen oxidoreductase activity"/>
    <property type="evidence" value="ECO:0007669"/>
    <property type="project" value="UniProtKB-EC"/>
</dbReference>
<dbReference type="EC" id="1.10.3.2" evidence="4 13"/>
<evidence type="ECO:0000256" key="4">
    <source>
        <dbReference type="ARBA" id="ARBA00012297"/>
    </source>
</evidence>
<dbReference type="InterPro" id="IPR034285">
    <property type="entry name" value="CuRO_2_LCC"/>
</dbReference>
<proteinExistence type="inferred from homology"/>
<dbReference type="InterPro" id="IPR001117">
    <property type="entry name" value="Cu-oxidase_2nd"/>
</dbReference>
<reference evidence="17" key="1">
    <citation type="submission" date="2023-05" db="EMBL/GenBank/DDBJ databases">
        <title>Nepenthes gracilis genome sequencing.</title>
        <authorList>
            <person name="Fukushima K."/>
        </authorList>
    </citation>
    <scope>NUCLEOTIDE SEQUENCE</scope>
    <source>
        <strain evidence="17">SING2019-196</strain>
    </source>
</reference>
<evidence type="ECO:0000256" key="11">
    <source>
        <dbReference type="ARBA" id="ARBA00023180"/>
    </source>
</evidence>
<dbReference type="InterPro" id="IPR033138">
    <property type="entry name" value="Cu_oxidase_CS"/>
</dbReference>
<dbReference type="PANTHER" id="PTHR11709">
    <property type="entry name" value="MULTI-COPPER OXIDASE"/>
    <property type="match status" value="1"/>
</dbReference>
<dbReference type="GO" id="GO:0046274">
    <property type="term" value="P:lignin catabolic process"/>
    <property type="evidence" value="ECO:0007669"/>
    <property type="project" value="UniProtKB-KW"/>
</dbReference>
<dbReference type="InterPro" id="IPR034288">
    <property type="entry name" value="CuRO_1_LCC"/>
</dbReference>
<comment type="subcellular location">
    <subcellularLocation>
        <location evidence="2 13">Secreted</location>
        <location evidence="2 13">Extracellular space</location>
        <location evidence="2 13">Apoplast</location>
    </subcellularLocation>
</comment>
<organism evidence="17 18">
    <name type="scientific">Nepenthes gracilis</name>
    <name type="common">Slender pitcher plant</name>
    <dbReference type="NCBI Taxonomy" id="150966"/>
    <lineage>
        <taxon>Eukaryota</taxon>
        <taxon>Viridiplantae</taxon>
        <taxon>Streptophyta</taxon>
        <taxon>Embryophyta</taxon>
        <taxon>Tracheophyta</taxon>
        <taxon>Spermatophyta</taxon>
        <taxon>Magnoliopsida</taxon>
        <taxon>eudicotyledons</taxon>
        <taxon>Gunneridae</taxon>
        <taxon>Pentapetalae</taxon>
        <taxon>Caryophyllales</taxon>
        <taxon>Nepenthaceae</taxon>
        <taxon>Nepenthes</taxon>
    </lineage>
</organism>
<dbReference type="PANTHER" id="PTHR11709:SF9">
    <property type="entry name" value="LACCASE-7"/>
    <property type="match status" value="1"/>
</dbReference>
<dbReference type="InterPro" id="IPR034289">
    <property type="entry name" value="CuRO_3_LCC"/>
</dbReference>
<evidence type="ECO:0000256" key="8">
    <source>
        <dbReference type="ARBA" id="ARBA00022737"/>
    </source>
</evidence>
<dbReference type="FunFam" id="2.60.40.420:FF:000049">
    <property type="entry name" value="Laccase"/>
    <property type="match status" value="1"/>
</dbReference>
<comment type="similarity">
    <text evidence="3 13">Belongs to the multicopper oxidase family.</text>
</comment>
<keyword evidence="5 13" id="KW-0052">Apoplast</keyword>
<dbReference type="Pfam" id="PF07732">
    <property type="entry name" value="Cu-oxidase_3"/>
    <property type="match status" value="1"/>
</dbReference>
<accession>A0AAD3Y459</accession>
<dbReference type="Gene3D" id="2.60.40.420">
    <property type="entry name" value="Cupredoxins - blue copper proteins"/>
    <property type="match status" value="3"/>
</dbReference>
<keyword evidence="10 13" id="KW-0186">Copper</keyword>
<keyword evidence="8 13" id="KW-0677">Repeat</keyword>